<dbReference type="KEGG" id="mas:Mahau_1473"/>
<dbReference type="InterPro" id="IPR045304">
    <property type="entry name" value="LbH_SAT"/>
</dbReference>
<dbReference type="Gene3D" id="1.10.3130.10">
    <property type="entry name" value="serine acetyltransferase, domain 1"/>
    <property type="match status" value="1"/>
</dbReference>
<keyword evidence="10" id="KW-0198">Cysteine biosynthesis</keyword>
<evidence type="ECO:0000313" key="15">
    <source>
        <dbReference type="Proteomes" id="UP000008457"/>
    </source>
</evidence>
<dbReference type="eggNOG" id="COG1045">
    <property type="taxonomic scope" value="Bacteria"/>
</dbReference>
<evidence type="ECO:0000256" key="2">
    <source>
        <dbReference type="ARBA" id="ARBA00004876"/>
    </source>
</evidence>
<keyword evidence="11 13" id="KW-0012">Acyltransferase</keyword>
<organism evidence="14 15">
    <name type="scientific">Mahella australiensis (strain DSM 15567 / CIP 107919 / 50-1 BON)</name>
    <dbReference type="NCBI Taxonomy" id="697281"/>
    <lineage>
        <taxon>Bacteria</taxon>
        <taxon>Bacillati</taxon>
        <taxon>Bacillota</taxon>
        <taxon>Clostridia</taxon>
        <taxon>Thermoanaerobacterales</taxon>
        <taxon>Thermoanaerobacterales Family IV. Incertae Sedis</taxon>
        <taxon>Mahella</taxon>
    </lineage>
</organism>
<evidence type="ECO:0000256" key="3">
    <source>
        <dbReference type="ARBA" id="ARBA00007274"/>
    </source>
</evidence>
<name>F3ZXZ4_MAHA5</name>
<comment type="catalytic activity">
    <reaction evidence="12 13">
        <text>L-serine + acetyl-CoA = O-acetyl-L-serine + CoA</text>
        <dbReference type="Rhea" id="RHEA:24560"/>
        <dbReference type="ChEBI" id="CHEBI:33384"/>
        <dbReference type="ChEBI" id="CHEBI:57287"/>
        <dbReference type="ChEBI" id="CHEBI:57288"/>
        <dbReference type="ChEBI" id="CHEBI:58340"/>
        <dbReference type="EC" id="2.3.1.30"/>
    </reaction>
</comment>
<dbReference type="Gene3D" id="2.160.10.10">
    <property type="entry name" value="Hexapeptide repeat proteins"/>
    <property type="match status" value="1"/>
</dbReference>
<gene>
    <name evidence="14" type="ordered locus">Mahau_1473</name>
</gene>
<accession>F3ZXZ4</accession>
<dbReference type="NCBIfam" id="NF041874">
    <property type="entry name" value="EPS_EpsC"/>
    <property type="match status" value="1"/>
</dbReference>
<dbReference type="FunFam" id="1.10.3130.10:FF:000003">
    <property type="entry name" value="Serine acetyltransferase"/>
    <property type="match status" value="1"/>
</dbReference>
<dbReference type="GO" id="GO:0006535">
    <property type="term" value="P:cysteine biosynthetic process from serine"/>
    <property type="evidence" value="ECO:0007669"/>
    <property type="project" value="InterPro"/>
</dbReference>
<comment type="subcellular location">
    <subcellularLocation>
        <location evidence="1">Cytoplasm</location>
    </subcellularLocation>
</comment>
<dbReference type="AlphaFoldDB" id="F3ZXZ4"/>
<dbReference type="GO" id="GO:0005737">
    <property type="term" value="C:cytoplasm"/>
    <property type="evidence" value="ECO:0007669"/>
    <property type="project" value="UniProtKB-SubCell"/>
</dbReference>
<evidence type="ECO:0000256" key="12">
    <source>
        <dbReference type="ARBA" id="ARBA00049486"/>
    </source>
</evidence>
<dbReference type="GO" id="GO:0009001">
    <property type="term" value="F:serine O-acetyltransferase activity"/>
    <property type="evidence" value="ECO:0007669"/>
    <property type="project" value="UniProtKB-EC"/>
</dbReference>
<comment type="pathway">
    <text evidence="2">Amino-acid biosynthesis; L-cysteine biosynthesis; L-cysteine from L-serine: step 1/2.</text>
</comment>
<dbReference type="InterPro" id="IPR005881">
    <property type="entry name" value="Ser_O-AcTrfase"/>
</dbReference>
<reference evidence="14 15" key="2">
    <citation type="journal article" date="2011" name="Stand. Genomic Sci.">
        <title>Complete genome sequence of Mahella australiensis type strain (50-1 BON).</title>
        <authorList>
            <person name="Sikorski J."/>
            <person name="Teshima H."/>
            <person name="Nolan M."/>
            <person name="Lucas S."/>
            <person name="Hammon N."/>
            <person name="Deshpande S."/>
            <person name="Cheng J.F."/>
            <person name="Pitluck S."/>
            <person name="Liolios K."/>
            <person name="Pagani I."/>
            <person name="Ivanova N."/>
            <person name="Huntemann M."/>
            <person name="Mavromatis K."/>
            <person name="Ovchinikova G."/>
            <person name="Pati A."/>
            <person name="Tapia R."/>
            <person name="Han C."/>
            <person name="Goodwin L."/>
            <person name="Chen A."/>
            <person name="Palaniappan K."/>
            <person name="Land M."/>
            <person name="Hauser L."/>
            <person name="Ngatchou-Djao O.D."/>
            <person name="Rohde M."/>
            <person name="Pukall R."/>
            <person name="Spring S."/>
            <person name="Abt B."/>
            <person name="Goker M."/>
            <person name="Detter J.C."/>
            <person name="Woyke T."/>
            <person name="Bristow J."/>
            <person name="Markowitz V."/>
            <person name="Hugenholtz P."/>
            <person name="Eisen J.A."/>
            <person name="Kyrpides N.C."/>
            <person name="Klenk H.P."/>
            <person name="Lapidus A."/>
        </authorList>
    </citation>
    <scope>NUCLEOTIDE SEQUENCE [LARGE SCALE GENOMIC DNA]</scope>
    <source>
        <strain evidence="15">DSM 15567 / CIP 107919 / 50-1 BON</strain>
    </source>
</reference>
<keyword evidence="9" id="KW-0677">Repeat</keyword>
<dbReference type="Proteomes" id="UP000008457">
    <property type="component" value="Chromosome"/>
</dbReference>
<dbReference type="FunFam" id="2.160.10.10:FF:000007">
    <property type="entry name" value="Serine acetyltransferase"/>
    <property type="match status" value="1"/>
</dbReference>
<reference evidence="15" key="1">
    <citation type="submission" date="2010-11" db="EMBL/GenBank/DDBJ databases">
        <title>The complete genome of Mahella australiensis DSM 15567.</title>
        <authorList>
            <consortium name="US DOE Joint Genome Institute (JGI-PGF)"/>
            <person name="Lucas S."/>
            <person name="Copeland A."/>
            <person name="Lapidus A."/>
            <person name="Bruce D."/>
            <person name="Goodwin L."/>
            <person name="Pitluck S."/>
            <person name="Kyrpides N."/>
            <person name="Mavromatis K."/>
            <person name="Pagani I."/>
            <person name="Ivanova N."/>
            <person name="Teshima H."/>
            <person name="Brettin T."/>
            <person name="Detter J.C."/>
            <person name="Han C."/>
            <person name="Tapia R."/>
            <person name="Land M."/>
            <person name="Hauser L."/>
            <person name="Markowitz V."/>
            <person name="Cheng J.-F."/>
            <person name="Hugenholtz P."/>
            <person name="Woyke T."/>
            <person name="Wu D."/>
            <person name="Spring S."/>
            <person name="Pukall R."/>
            <person name="Steenblock K."/>
            <person name="Schneider S."/>
            <person name="Klenk H.-P."/>
            <person name="Eisen J.A."/>
        </authorList>
    </citation>
    <scope>NUCLEOTIDE SEQUENCE [LARGE SCALE GENOMIC DNA]</scope>
    <source>
        <strain evidence="15">DSM 15567 / CIP 107919 / 50-1 BON</strain>
    </source>
</reference>
<dbReference type="InterPro" id="IPR011004">
    <property type="entry name" value="Trimer_LpxA-like_sf"/>
</dbReference>
<evidence type="ECO:0000256" key="9">
    <source>
        <dbReference type="ARBA" id="ARBA00022737"/>
    </source>
</evidence>
<dbReference type="InterPro" id="IPR053376">
    <property type="entry name" value="Serine_acetyltransferase"/>
</dbReference>
<dbReference type="PANTHER" id="PTHR42811">
    <property type="entry name" value="SERINE ACETYLTRANSFERASE"/>
    <property type="match status" value="1"/>
</dbReference>
<protein>
    <recommendedName>
        <fullName evidence="5 13">Serine acetyltransferase</fullName>
        <ecNumber evidence="4 13">2.3.1.30</ecNumber>
    </recommendedName>
</protein>
<dbReference type="InterPro" id="IPR042122">
    <property type="entry name" value="Ser_AcTrfase_N_sf"/>
</dbReference>
<evidence type="ECO:0000256" key="11">
    <source>
        <dbReference type="ARBA" id="ARBA00023315"/>
    </source>
</evidence>
<dbReference type="InterPro" id="IPR001451">
    <property type="entry name" value="Hexapep"/>
</dbReference>
<evidence type="ECO:0000256" key="8">
    <source>
        <dbReference type="ARBA" id="ARBA00022679"/>
    </source>
</evidence>
<keyword evidence="6" id="KW-0963">Cytoplasm</keyword>
<dbReference type="EMBL" id="CP002360">
    <property type="protein sequence ID" value="AEE96664.1"/>
    <property type="molecule type" value="Genomic_DNA"/>
</dbReference>
<keyword evidence="7" id="KW-0028">Amino-acid biosynthesis</keyword>
<evidence type="ECO:0000256" key="1">
    <source>
        <dbReference type="ARBA" id="ARBA00004496"/>
    </source>
</evidence>
<dbReference type="OrthoDB" id="9801456at2"/>
<dbReference type="HOGENOM" id="CLU_051638_10_0_9"/>
<evidence type="ECO:0000256" key="6">
    <source>
        <dbReference type="ARBA" id="ARBA00022490"/>
    </source>
</evidence>
<dbReference type="RefSeq" id="WP_013781093.1">
    <property type="nucleotide sequence ID" value="NC_015520.1"/>
</dbReference>
<evidence type="ECO:0000256" key="4">
    <source>
        <dbReference type="ARBA" id="ARBA00013266"/>
    </source>
</evidence>
<keyword evidence="8 13" id="KW-0808">Transferase</keyword>
<dbReference type="NCBIfam" id="TIGR01172">
    <property type="entry name" value="cysE"/>
    <property type="match status" value="1"/>
</dbReference>
<proteinExistence type="inferred from homology"/>
<dbReference type="EC" id="2.3.1.30" evidence="4 13"/>
<evidence type="ECO:0000256" key="10">
    <source>
        <dbReference type="ARBA" id="ARBA00023192"/>
    </source>
</evidence>
<evidence type="ECO:0000313" key="14">
    <source>
        <dbReference type="EMBL" id="AEE96664.1"/>
    </source>
</evidence>
<dbReference type="PIRSF" id="PIRSF000441">
    <property type="entry name" value="CysE"/>
    <property type="match status" value="1"/>
</dbReference>
<dbReference type="Pfam" id="PF00132">
    <property type="entry name" value="Hexapep"/>
    <property type="match status" value="1"/>
</dbReference>
<evidence type="ECO:0000256" key="7">
    <source>
        <dbReference type="ARBA" id="ARBA00022605"/>
    </source>
</evidence>
<sequence length="233" mass="25678">MFKRLSSDIRGILDRDPAARNALEVVLCYPSFWAVLMHRIAHFFYRHGWFLLARLISQTSRFFTGIEIHPGAKIGERLFIDHGMGVVIGETTEIGDDVLIYQGATLGGTGKDKGKRHPTIGNNVMISAGAKVLGPIKIGDNCKIGAGAVVLKDVPPNCTVVGVPGRIVRRDNMRVDATASQCDMDQIHLPDPMLNDINYLMNKLKILEERIAELEVKQDGKAIQYADKEAGNI</sequence>
<keyword evidence="15" id="KW-1185">Reference proteome</keyword>
<dbReference type="SUPFAM" id="SSF51161">
    <property type="entry name" value="Trimeric LpxA-like enzymes"/>
    <property type="match status" value="1"/>
</dbReference>
<dbReference type="UniPathway" id="UPA00136">
    <property type="reaction ID" value="UER00199"/>
</dbReference>
<evidence type="ECO:0000256" key="5">
    <source>
        <dbReference type="ARBA" id="ARBA00018522"/>
    </source>
</evidence>
<dbReference type="STRING" id="697281.Mahau_1473"/>
<dbReference type="CDD" id="cd03354">
    <property type="entry name" value="LbH_SAT"/>
    <property type="match status" value="1"/>
</dbReference>
<comment type="similarity">
    <text evidence="3 13">Belongs to the transferase hexapeptide repeat family.</text>
</comment>
<evidence type="ECO:0000256" key="13">
    <source>
        <dbReference type="PIRNR" id="PIRNR000441"/>
    </source>
</evidence>